<accession>A0A0F4GAJ4</accession>
<evidence type="ECO:0000313" key="6">
    <source>
        <dbReference type="Proteomes" id="UP000033647"/>
    </source>
</evidence>
<sequence>MSKGKILIAGASIAGPTAAYWFVKAGFSVTVIERFPQLRTAGQNIDIRTSGVTVMRRMEGMEAAVRDHLADFDGMSIVKEDGKPVITIKASGNAEQQSLVSEFEIYRGDLAAILYDRTKDDVRYIFNEQITSMQDQDGGPITVDFLNGTPRETFDVVVACDGSTSRTRAIGLGCEVRDHVVSVNAWAAYFSISSDLLEGSRICEGHSVPRGRLYALSPGPDGTNRVLLQRCHPHSEQDATLSFRQAQEQGTEALKKFIHERYTGYGWKTQRIVDEMLDSKDFYASEILQVKVPSLSRGRFVLVGDAGYAAGPTGGGTSLALTGAYVLAGEVAASEGDIEAGLKAYEARMRPIIKDMQTIPPGVLTMMAPQTARGIWLRNLLLRFVSWGVKFSGLFAWLGGFWASAFGGDKYGLPEYEFSGKAE</sequence>
<dbReference type="AlphaFoldDB" id="A0A0F4GAJ4"/>
<evidence type="ECO:0000256" key="1">
    <source>
        <dbReference type="ARBA" id="ARBA00022630"/>
    </source>
</evidence>
<evidence type="ECO:0000256" key="3">
    <source>
        <dbReference type="ARBA" id="ARBA00023002"/>
    </source>
</evidence>
<gene>
    <name evidence="5" type="ORF">TI39_contig4201g00003</name>
</gene>
<dbReference type="PRINTS" id="PR00420">
    <property type="entry name" value="RNGMNOXGNASE"/>
</dbReference>
<dbReference type="Proteomes" id="UP000033647">
    <property type="component" value="Unassembled WGS sequence"/>
</dbReference>
<evidence type="ECO:0000259" key="4">
    <source>
        <dbReference type="Pfam" id="PF01494"/>
    </source>
</evidence>
<dbReference type="STRING" id="1047168.A0A0F4GAJ4"/>
<keyword evidence="5" id="KW-0503">Monooxygenase</keyword>
<reference evidence="5 6" key="1">
    <citation type="submission" date="2015-03" db="EMBL/GenBank/DDBJ databases">
        <title>RNA-seq based gene annotation and comparative genomics of four Zymoseptoria species reveal species-specific pathogenicity related genes and transposable element activity.</title>
        <authorList>
            <person name="Grandaubert J."/>
            <person name="Bhattacharyya A."/>
            <person name="Stukenbrock E.H."/>
        </authorList>
    </citation>
    <scope>NUCLEOTIDE SEQUENCE [LARGE SCALE GENOMIC DNA]</scope>
    <source>
        <strain evidence="5 6">Zb18110</strain>
    </source>
</reference>
<keyword evidence="3" id="KW-0560">Oxidoreductase</keyword>
<keyword evidence="1" id="KW-0285">Flavoprotein</keyword>
<dbReference type="PANTHER" id="PTHR46865:SF2">
    <property type="entry name" value="MONOOXYGENASE"/>
    <property type="match status" value="1"/>
</dbReference>
<evidence type="ECO:0000313" key="5">
    <source>
        <dbReference type="EMBL" id="KJX94364.1"/>
    </source>
</evidence>
<protein>
    <submittedName>
        <fullName evidence="5">FAD-binding monooxygenase like protein</fullName>
    </submittedName>
</protein>
<dbReference type="PANTHER" id="PTHR46865">
    <property type="entry name" value="OXIDOREDUCTASE-RELATED"/>
    <property type="match status" value="1"/>
</dbReference>
<dbReference type="OrthoDB" id="655030at2759"/>
<dbReference type="InterPro" id="IPR036188">
    <property type="entry name" value="FAD/NAD-bd_sf"/>
</dbReference>
<dbReference type="GO" id="GO:0004497">
    <property type="term" value="F:monooxygenase activity"/>
    <property type="evidence" value="ECO:0007669"/>
    <property type="project" value="UniProtKB-KW"/>
</dbReference>
<dbReference type="EMBL" id="LAFY01004160">
    <property type="protein sequence ID" value="KJX94364.1"/>
    <property type="molecule type" value="Genomic_DNA"/>
</dbReference>
<dbReference type="GO" id="GO:0071949">
    <property type="term" value="F:FAD binding"/>
    <property type="evidence" value="ECO:0007669"/>
    <property type="project" value="InterPro"/>
</dbReference>
<dbReference type="Pfam" id="PF01494">
    <property type="entry name" value="FAD_binding_3"/>
    <property type="match status" value="1"/>
</dbReference>
<evidence type="ECO:0000256" key="2">
    <source>
        <dbReference type="ARBA" id="ARBA00022827"/>
    </source>
</evidence>
<dbReference type="InterPro" id="IPR051704">
    <property type="entry name" value="FAD_aromatic-hydroxylase"/>
</dbReference>
<dbReference type="SUPFAM" id="SSF51905">
    <property type="entry name" value="FAD/NAD(P)-binding domain"/>
    <property type="match status" value="1"/>
</dbReference>
<dbReference type="Gene3D" id="3.30.9.10">
    <property type="entry name" value="D-Amino Acid Oxidase, subunit A, domain 2"/>
    <property type="match status" value="1"/>
</dbReference>
<dbReference type="Gene3D" id="3.50.50.60">
    <property type="entry name" value="FAD/NAD(P)-binding domain"/>
    <property type="match status" value="1"/>
</dbReference>
<proteinExistence type="predicted"/>
<keyword evidence="6" id="KW-1185">Reference proteome</keyword>
<feature type="domain" description="FAD-binding" evidence="4">
    <location>
        <begin position="5"/>
        <end position="356"/>
    </location>
</feature>
<keyword evidence="2" id="KW-0274">FAD</keyword>
<comment type="caution">
    <text evidence="5">The sequence shown here is derived from an EMBL/GenBank/DDBJ whole genome shotgun (WGS) entry which is preliminary data.</text>
</comment>
<name>A0A0F4GAJ4_9PEZI</name>
<organism evidence="5 6">
    <name type="scientific">Zymoseptoria brevis</name>
    <dbReference type="NCBI Taxonomy" id="1047168"/>
    <lineage>
        <taxon>Eukaryota</taxon>
        <taxon>Fungi</taxon>
        <taxon>Dikarya</taxon>
        <taxon>Ascomycota</taxon>
        <taxon>Pezizomycotina</taxon>
        <taxon>Dothideomycetes</taxon>
        <taxon>Dothideomycetidae</taxon>
        <taxon>Mycosphaerellales</taxon>
        <taxon>Mycosphaerellaceae</taxon>
        <taxon>Zymoseptoria</taxon>
    </lineage>
</organism>
<dbReference type="InterPro" id="IPR002938">
    <property type="entry name" value="FAD-bd"/>
</dbReference>